<gene>
    <name evidence="1" type="ORF">MPLDJ20_220038</name>
</gene>
<sequence length="105" mass="11359">MTRFLQPFDAFYSRGSSLIGPWLGSSTQAKHAELPHTLTERGASCGSPGPVSATLTLINLPEEMRRSLIGDQRVKWLSTIVSRFDAGVQGLLLLTCSPEISSVRG</sequence>
<dbReference type="EMBL" id="CCNB01000015">
    <property type="protein sequence ID" value="CDX38076.1"/>
    <property type="molecule type" value="Genomic_DNA"/>
</dbReference>
<organism evidence="1 2">
    <name type="scientific">Mesorhizobium plurifarium</name>
    <dbReference type="NCBI Taxonomy" id="69974"/>
    <lineage>
        <taxon>Bacteria</taxon>
        <taxon>Pseudomonadati</taxon>
        <taxon>Pseudomonadota</taxon>
        <taxon>Alphaproteobacteria</taxon>
        <taxon>Hyphomicrobiales</taxon>
        <taxon>Phyllobacteriaceae</taxon>
        <taxon>Mesorhizobium</taxon>
    </lineage>
</organism>
<accession>A0A090F8R1</accession>
<dbReference type="AlphaFoldDB" id="A0A090F8R1"/>
<dbReference type="Proteomes" id="UP000046373">
    <property type="component" value="Unassembled WGS sequence"/>
</dbReference>
<protein>
    <submittedName>
        <fullName evidence="1">Uncharacterized protein</fullName>
    </submittedName>
</protein>
<evidence type="ECO:0000313" key="2">
    <source>
        <dbReference type="Proteomes" id="UP000046373"/>
    </source>
</evidence>
<name>A0A090F8R1_MESPL</name>
<evidence type="ECO:0000313" key="1">
    <source>
        <dbReference type="EMBL" id="CDX38076.1"/>
    </source>
</evidence>
<proteinExistence type="predicted"/>
<reference evidence="1 2" key="1">
    <citation type="submission" date="2014-08" db="EMBL/GenBank/DDBJ databases">
        <authorList>
            <person name="Moulin Lionel"/>
        </authorList>
    </citation>
    <scope>NUCLEOTIDE SEQUENCE [LARGE SCALE GENOMIC DNA]</scope>
</reference>